<evidence type="ECO:0000256" key="4">
    <source>
        <dbReference type="ARBA" id="ARBA00022448"/>
    </source>
</evidence>
<evidence type="ECO:0000256" key="11">
    <source>
        <dbReference type="ARBA" id="ARBA00023065"/>
    </source>
</evidence>
<dbReference type="PANTHER" id="PTHR15929">
    <property type="entry name" value="STORE-OPERATED CALCIUM ENTRY-ASSOCIATED REGULATORY FACTOR"/>
    <property type="match status" value="1"/>
</dbReference>
<gene>
    <name evidence="17" type="ORF">QBC35DRAFT_262103</name>
</gene>
<evidence type="ECO:0000256" key="7">
    <source>
        <dbReference type="ARBA" id="ARBA00022729"/>
    </source>
</evidence>
<keyword evidence="11" id="KW-0406">Ion transport</keyword>
<feature type="region of interest" description="Disordered" evidence="14">
    <location>
        <begin position="291"/>
        <end position="350"/>
    </location>
</feature>
<accession>A0AAN7AMZ8</accession>
<keyword evidence="12 15" id="KW-0472">Membrane</keyword>
<keyword evidence="9" id="KW-0106">Calcium</keyword>
<dbReference type="GO" id="GO:0005789">
    <property type="term" value="C:endoplasmic reticulum membrane"/>
    <property type="evidence" value="ECO:0007669"/>
    <property type="project" value="UniProtKB-SubCell"/>
</dbReference>
<evidence type="ECO:0000256" key="1">
    <source>
        <dbReference type="ARBA" id="ARBA00004115"/>
    </source>
</evidence>
<proteinExistence type="inferred from homology"/>
<sequence>MHLTTPSTLLLPLLSPALAARPKDAILLSEVQSLTLSASRKTTSRRVAPIPQLSCTSPKKLCSLPEISTIQTMRCLNKGSSYTSEDIEWSCTASLPSTLKLDRTEVICEGYDGPDDPYVLKGSCGVEYSVVLTEEGEQKYPHLVKGGWRGGGGGKGAEENDWGGYIFGVIFFGVVAWMIYSACVNTNNRNAGRTTGAPRRRGGGGGGPGPGPGFGGGGGGGGRGYHPYDDNADPPPPYPGTGGTQGQNKPTSSTQPNSGSGGWRPGFWSGLATGAAGAYMAGNRRQQQLYQNPNTGFWGGGNNYGSTWGSGGESSRWFGGGGGGSSSRSGSSSSSSVRHESTGFGSTTRR</sequence>
<keyword evidence="6 15" id="KW-0812">Transmembrane</keyword>
<keyword evidence="5" id="KW-0109">Calcium transport</keyword>
<feature type="chain" id="PRO_5042883274" description="Store-operated calcium entry-associated regulatory factor" evidence="16">
    <location>
        <begin position="20"/>
        <end position="350"/>
    </location>
</feature>
<feature type="compositionally biased region" description="Gly residues" evidence="14">
    <location>
        <begin position="297"/>
        <end position="325"/>
    </location>
</feature>
<evidence type="ECO:0000256" key="10">
    <source>
        <dbReference type="ARBA" id="ARBA00022989"/>
    </source>
</evidence>
<comment type="similarity">
    <text evidence="2">Belongs to the SARAF family.</text>
</comment>
<feature type="region of interest" description="Disordered" evidence="14">
    <location>
        <begin position="189"/>
        <end position="267"/>
    </location>
</feature>
<feature type="compositionally biased region" description="Gly residues" evidence="14">
    <location>
        <begin position="203"/>
        <end position="224"/>
    </location>
</feature>
<keyword evidence="7 16" id="KW-0732">Signal</keyword>
<dbReference type="EMBL" id="MU864356">
    <property type="protein sequence ID" value="KAK4192067.1"/>
    <property type="molecule type" value="Genomic_DNA"/>
</dbReference>
<feature type="transmembrane region" description="Helical" evidence="15">
    <location>
        <begin position="162"/>
        <end position="183"/>
    </location>
</feature>
<dbReference type="GO" id="GO:0006816">
    <property type="term" value="P:calcium ion transport"/>
    <property type="evidence" value="ECO:0007669"/>
    <property type="project" value="UniProtKB-KW"/>
</dbReference>
<feature type="compositionally biased region" description="Low complexity" evidence="14">
    <location>
        <begin position="326"/>
        <end position="336"/>
    </location>
</feature>
<dbReference type="InterPro" id="IPR009567">
    <property type="entry name" value="SARAF"/>
</dbReference>
<comment type="caution">
    <text evidence="17">The sequence shown here is derived from an EMBL/GenBank/DDBJ whole genome shotgun (WGS) entry which is preliminary data.</text>
</comment>
<evidence type="ECO:0000256" key="15">
    <source>
        <dbReference type="SAM" id="Phobius"/>
    </source>
</evidence>
<protein>
    <recommendedName>
        <fullName evidence="3">Store-operated calcium entry-associated regulatory factor</fullName>
    </recommendedName>
    <alternativeName>
        <fullName evidence="13">Transmembrane protein 66</fullName>
    </alternativeName>
</protein>
<evidence type="ECO:0000256" key="8">
    <source>
        <dbReference type="ARBA" id="ARBA00022824"/>
    </source>
</evidence>
<evidence type="ECO:0000256" key="5">
    <source>
        <dbReference type="ARBA" id="ARBA00022568"/>
    </source>
</evidence>
<evidence type="ECO:0000313" key="18">
    <source>
        <dbReference type="Proteomes" id="UP001302126"/>
    </source>
</evidence>
<evidence type="ECO:0000256" key="12">
    <source>
        <dbReference type="ARBA" id="ARBA00023136"/>
    </source>
</evidence>
<keyword evidence="4" id="KW-0813">Transport</keyword>
<dbReference type="GO" id="GO:2001256">
    <property type="term" value="P:regulation of store-operated calcium entry"/>
    <property type="evidence" value="ECO:0007669"/>
    <property type="project" value="InterPro"/>
</dbReference>
<evidence type="ECO:0000256" key="13">
    <source>
        <dbReference type="ARBA" id="ARBA00031116"/>
    </source>
</evidence>
<dbReference type="AlphaFoldDB" id="A0AAN7AMZ8"/>
<name>A0AAN7AMZ8_9PEZI</name>
<feature type="signal peptide" evidence="16">
    <location>
        <begin position="1"/>
        <end position="19"/>
    </location>
</feature>
<comment type="subcellular location">
    <subcellularLocation>
        <location evidence="1">Endoplasmic reticulum membrane</location>
        <topology evidence="1">Single-pass type I membrane protein</topology>
    </subcellularLocation>
</comment>
<evidence type="ECO:0000256" key="14">
    <source>
        <dbReference type="SAM" id="MobiDB-lite"/>
    </source>
</evidence>
<evidence type="ECO:0000256" key="6">
    <source>
        <dbReference type="ARBA" id="ARBA00022692"/>
    </source>
</evidence>
<reference evidence="17" key="1">
    <citation type="journal article" date="2023" name="Mol. Phylogenet. Evol.">
        <title>Genome-scale phylogeny and comparative genomics of the fungal order Sordariales.</title>
        <authorList>
            <person name="Hensen N."/>
            <person name="Bonometti L."/>
            <person name="Westerberg I."/>
            <person name="Brannstrom I.O."/>
            <person name="Guillou S."/>
            <person name="Cros-Aarteil S."/>
            <person name="Calhoun S."/>
            <person name="Haridas S."/>
            <person name="Kuo A."/>
            <person name="Mondo S."/>
            <person name="Pangilinan J."/>
            <person name="Riley R."/>
            <person name="LaButti K."/>
            <person name="Andreopoulos B."/>
            <person name="Lipzen A."/>
            <person name="Chen C."/>
            <person name="Yan M."/>
            <person name="Daum C."/>
            <person name="Ng V."/>
            <person name="Clum A."/>
            <person name="Steindorff A."/>
            <person name="Ohm R.A."/>
            <person name="Martin F."/>
            <person name="Silar P."/>
            <person name="Natvig D.O."/>
            <person name="Lalanne C."/>
            <person name="Gautier V."/>
            <person name="Ament-Velasquez S.L."/>
            <person name="Kruys A."/>
            <person name="Hutchinson M.I."/>
            <person name="Powell A.J."/>
            <person name="Barry K."/>
            <person name="Miller A.N."/>
            <person name="Grigoriev I.V."/>
            <person name="Debuchy R."/>
            <person name="Gladieux P."/>
            <person name="Hiltunen Thoren M."/>
            <person name="Johannesson H."/>
        </authorList>
    </citation>
    <scope>NUCLEOTIDE SEQUENCE</scope>
    <source>
        <strain evidence="17">PSN309</strain>
    </source>
</reference>
<dbReference type="Proteomes" id="UP001302126">
    <property type="component" value="Unassembled WGS sequence"/>
</dbReference>
<evidence type="ECO:0000256" key="9">
    <source>
        <dbReference type="ARBA" id="ARBA00022837"/>
    </source>
</evidence>
<keyword evidence="18" id="KW-1185">Reference proteome</keyword>
<keyword evidence="10 15" id="KW-1133">Transmembrane helix</keyword>
<feature type="compositionally biased region" description="Polar residues" evidence="14">
    <location>
        <begin position="249"/>
        <end position="258"/>
    </location>
</feature>
<evidence type="ECO:0000256" key="3">
    <source>
        <dbReference type="ARBA" id="ARBA00016584"/>
    </source>
</evidence>
<evidence type="ECO:0000256" key="2">
    <source>
        <dbReference type="ARBA" id="ARBA00006833"/>
    </source>
</evidence>
<evidence type="ECO:0000313" key="17">
    <source>
        <dbReference type="EMBL" id="KAK4192067.1"/>
    </source>
</evidence>
<keyword evidence="8" id="KW-0256">Endoplasmic reticulum</keyword>
<reference evidence="17" key="2">
    <citation type="submission" date="2023-05" db="EMBL/GenBank/DDBJ databases">
        <authorList>
            <consortium name="Lawrence Berkeley National Laboratory"/>
            <person name="Steindorff A."/>
            <person name="Hensen N."/>
            <person name="Bonometti L."/>
            <person name="Westerberg I."/>
            <person name="Brannstrom I.O."/>
            <person name="Guillou S."/>
            <person name="Cros-Aarteil S."/>
            <person name="Calhoun S."/>
            <person name="Haridas S."/>
            <person name="Kuo A."/>
            <person name="Mondo S."/>
            <person name="Pangilinan J."/>
            <person name="Riley R."/>
            <person name="Labutti K."/>
            <person name="Andreopoulos B."/>
            <person name="Lipzen A."/>
            <person name="Chen C."/>
            <person name="Yanf M."/>
            <person name="Daum C."/>
            <person name="Ng V."/>
            <person name="Clum A."/>
            <person name="Ohm R."/>
            <person name="Martin F."/>
            <person name="Silar P."/>
            <person name="Natvig D."/>
            <person name="Lalanne C."/>
            <person name="Gautier V."/>
            <person name="Ament-Velasquez S.L."/>
            <person name="Kruys A."/>
            <person name="Hutchinson M.I."/>
            <person name="Powell A.J."/>
            <person name="Barry K."/>
            <person name="Miller A.N."/>
            <person name="Grigoriev I.V."/>
            <person name="Debuchy R."/>
            <person name="Gladieux P."/>
            <person name="Thoren M.H."/>
            <person name="Johannesson H."/>
        </authorList>
    </citation>
    <scope>NUCLEOTIDE SEQUENCE</scope>
    <source>
        <strain evidence="17">PSN309</strain>
    </source>
</reference>
<dbReference type="PANTHER" id="PTHR15929:SF0">
    <property type="entry name" value="STORE-OPERATED CALCIUM ENTRY-ASSOCIATED REGULATORY FACTOR"/>
    <property type="match status" value="1"/>
</dbReference>
<evidence type="ECO:0000256" key="16">
    <source>
        <dbReference type="SAM" id="SignalP"/>
    </source>
</evidence>
<dbReference type="Pfam" id="PF06682">
    <property type="entry name" value="SARAF"/>
    <property type="match status" value="1"/>
</dbReference>
<organism evidence="17 18">
    <name type="scientific">Podospora australis</name>
    <dbReference type="NCBI Taxonomy" id="1536484"/>
    <lineage>
        <taxon>Eukaryota</taxon>
        <taxon>Fungi</taxon>
        <taxon>Dikarya</taxon>
        <taxon>Ascomycota</taxon>
        <taxon>Pezizomycotina</taxon>
        <taxon>Sordariomycetes</taxon>
        <taxon>Sordariomycetidae</taxon>
        <taxon>Sordariales</taxon>
        <taxon>Podosporaceae</taxon>
        <taxon>Podospora</taxon>
    </lineage>
</organism>